<dbReference type="GO" id="GO:0003735">
    <property type="term" value="F:structural constituent of ribosome"/>
    <property type="evidence" value="ECO:0007669"/>
    <property type="project" value="TreeGrafter"/>
</dbReference>
<proteinExistence type="inferred from homology"/>
<keyword evidence="5" id="KW-0496">Mitochondrion</keyword>
<dbReference type="PANTHER" id="PTHR12810">
    <property type="entry name" value="MITOCHONDRIAL 28S RIBOSOMAL PROTEIN S29"/>
    <property type="match status" value="1"/>
</dbReference>
<organism evidence="8 9">
    <name type="scientific">Ooceraea biroi</name>
    <name type="common">Clonal raider ant</name>
    <name type="synonym">Cerapachys biroi</name>
    <dbReference type="NCBI Taxonomy" id="2015173"/>
    <lineage>
        <taxon>Eukaryota</taxon>
        <taxon>Metazoa</taxon>
        <taxon>Ecdysozoa</taxon>
        <taxon>Arthropoda</taxon>
        <taxon>Hexapoda</taxon>
        <taxon>Insecta</taxon>
        <taxon>Pterygota</taxon>
        <taxon>Neoptera</taxon>
        <taxon>Endopterygota</taxon>
        <taxon>Hymenoptera</taxon>
        <taxon>Apocrita</taxon>
        <taxon>Aculeata</taxon>
        <taxon>Formicoidea</taxon>
        <taxon>Formicidae</taxon>
        <taxon>Dorylinae</taxon>
        <taxon>Ooceraea</taxon>
    </lineage>
</organism>
<evidence type="ECO:0000256" key="1">
    <source>
        <dbReference type="ARBA" id="ARBA00004173"/>
    </source>
</evidence>
<comment type="subcellular location">
    <subcellularLocation>
        <location evidence="1">Mitochondrion</location>
    </subcellularLocation>
</comment>
<evidence type="ECO:0000256" key="2">
    <source>
        <dbReference type="ARBA" id="ARBA00009863"/>
    </source>
</evidence>
<dbReference type="Proteomes" id="UP000053097">
    <property type="component" value="Unassembled WGS sequence"/>
</dbReference>
<keyword evidence="9" id="KW-1185">Reference proteome</keyword>
<evidence type="ECO:0000256" key="4">
    <source>
        <dbReference type="ARBA" id="ARBA00022980"/>
    </source>
</evidence>
<comment type="similarity">
    <text evidence="2">Belongs to the mitochondrion-specific ribosomal protein mS29 family.</text>
</comment>
<gene>
    <name evidence="8" type="ORF">X777_11482</name>
</gene>
<keyword evidence="4 8" id="KW-0689">Ribosomal protein</keyword>
<dbReference type="GO" id="GO:0006915">
    <property type="term" value="P:apoptotic process"/>
    <property type="evidence" value="ECO:0007669"/>
    <property type="project" value="InterPro"/>
</dbReference>
<dbReference type="InterPro" id="IPR008092">
    <property type="entry name" value="Ribosomal_mS29_met"/>
</dbReference>
<keyword evidence="6" id="KW-0687">Ribonucleoprotein</keyword>
<dbReference type="Pfam" id="PF10236">
    <property type="entry name" value="DAP3"/>
    <property type="match status" value="1"/>
</dbReference>
<evidence type="ECO:0000256" key="3">
    <source>
        <dbReference type="ARBA" id="ARBA00022946"/>
    </source>
</evidence>
<dbReference type="STRING" id="2015173.A0A026W1T5"/>
<dbReference type="EMBL" id="KK107488">
    <property type="protein sequence ID" value="EZA49993.1"/>
    <property type="molecule type" value="Genomic_DNA"/>
</dbReference>
<reference evidence="8 9" key="1">
    <citation type="journal article" date="2014" name="Curr. Biol.">
        <title>The genome of the clonal raider ant Cerapachys biroi.</title>
        <authorList>
            <person name="Oxley P.R."/>
            <person name="Ji L."/>
            <person name="Fetter-Pruneda I."/>
            <person name="McKenzie S.K."/>
            <person name="Li C."/>
            <person name="Hu H."/>
            <person name="Zhang G."/>
            <person name="Kronauer D.J."/>
        </authorList>
    </citation>
    <scope>NUCLEOTIDE SEQUENCE [LARGE SCALE GENOMIC DNA]</scope>
</reference>
<evidence type="ECO:0000256" key="6">
    <source>
        <dbReference type="ARBA" id="ARBA00023274"/>
    </source>
</evidence>
<dbReference type="PRINTS" id="PR01716">
    <property type="entry name" value="DEATHASSOCP3"/>
</dbReference>
<sequence>MHDVADPLLRRIRKTHSPKFSTAVETKDEQISSAQVCSFRTTENNPANHSVDHFARLYTVSSDTQQQIFQHGGFPPVFRQQITTFQDCSLLIRQPALEILTYLNQADYTRPVNKYVIYGKHGTGKSLTLAHVIHYAFVQKFVLLHIHWAAHWFKDVKEVAPSALTPGCIDLPIDAGLWLRTFKAQNLQLLSQLDLKTTEDYVWNQREMLSKGAPLLELIDFGINRVKFACGAVNGLLNELKRASIAGKCKTMVLIDGFNAFTSSYTRIKDDNKVMMLPKQVTLARPFYDMTKDDWCNGAVVLTVDTLANKERRESHLPRYLLGKEGFEHLDPFLPILTDDYTVAEFETIVEYYKERKWIRNITPSGQRELELTTHKNPLGVVEQCKFL</sequence>
<evidence type="ECO:0000256" key="7">
    <source>
        <dbReference type="ARBA" id="ARBA00035140"/>
    </source>
</evidence>
<dbReference type="InterPro" id="IPR019368">
    <property type="entry name" value="Ribosomal_mS29"/>
</dbReference>
<dbReference type="AlphaFoldDB" id="A0A026W1T5"/>
<evidence type="ECO:0000313" key="9">
    <source>
        <dbReference type="Proteomes" id="UP000053097"/>
    </source>
</evidence>
<dbReference type="OrthoDB" id="274828at2759"/>
<evidence type="ECO:0000313" key="8">
    <source>
        <dbReference type="EMBL" id="EZA49993.1"/>
    </source>
</evidence>
<name>A0A026W1T5_OOCBI</name>
<evidence type="ECO:0000256" key="5">
    <source>
        <dbReference type="ARBA" id="ARBA00023128"/>
    </source>
</evidence>
<dbReference type="GO" id="GO:0005763">
    <property type="term" value="C:mitochondrial small ribosomal subunit"/>
    <property type="evidence" value="ECO:0007669"/>
    <property type="project" value="TreeGrafter"/>
</dbReference>
<protein>
    <recommendedName>
        <fullName evidence="7">Small ribosomal subunit protein mS29</fullName>
    </recommendedName>
</protein>
<dbReference type="OMA" id="DITNYDW"/>
<keyword evidence="3" id="KW-0809">Transit peptide</keyword>
<dbReference type="PANTHER" id="PTHR12810:SF0">
    <property type="entry name" value="SMALL RIBOSOMAL SUBUNIT PROTEIN MS29"/>
    <property type="match status" value="1"/>
</dbReference>
<accession>A0A026W1T5</accession>